<sequence>MPGLALADERVEHFSGKPAETLEQAVANLSEYNRKLEALLEGELSPQEMGQVHELTYTLENALEKINADLAALADTLEEVHIASETQDVEGVRQHGEVYLAESRKIID</sequence>
<accession>A0A2A2ES89</accession>
<keyword evidence="2" id="KW-1185">Reference proteome</keyword>
<comment type="caution">
    <text evidence="1">The sequence shown here is derived from an EMBL/GenBank/DDBJ whole genome shotgun (WGS) entry which is preliminary data.</text>
</comment>
<dbReference type="AlphaFoldDB" id="A0A2A2ES89"/>
<reference evidence="1 2" key="1">
    <citation type="submission" date="2017-08" db="EMBL/GenBank/DDBJ databases">
        <title>Halomonas alkalisoli sp. nov., isolated from saline alkaline soil.</title>
        <authorList>
            <person name="Wang D."/>
            <person name="Zhang G."/>
        </authorList>
    </citation>
    <scope>NUCLEOTIDE SEQUENCE [LARGE SCALE GENOMIC DNA]</scope>
    <source>
        <strain evidence="1 2">WRN001</strain>
    </source>
</reference>
<dbReference type="InterPro" id="IPR046634">
    <property type="entry name" value="DUF6746"/>
</dbReference>
<evidence type="ECO:0000313" key="2">
    <source>
        <dbReference type="Proteomes" id="UP000217771"/>
    </source>
</evidence>
<dbReference type="Proteomes" id="UP000217771">
    <property type="component" value="Unassembled WGS sequence"/>
</dbReference>
<proteinExistence type="predicted"/>
<name>A0A2A2ES89_9GAMM</name>
<protein>
    <submittedName>
        <fullName evidence="1">Uncharacterized protein</fullName>
    </submittedName>
</protein>
<dbReference type="EMBL" id="NSKB01000007">
    <property type="protein sequence ID" value="PAU75344.1"/>
    <property type="molecule type" value="Genomic_DNA"/>
</dbReference>
<organism evidence="1 2">
    <name type="scientific">Halomonas salipaludis</name>
    <dbReference type="NCBI Taxonomy" id="2032625"/>
    <lineage>
        <taxon>Bacteria</taxon>
        <taxon>Pseudomonadati</taxon>
        <taxon>Pseudomonadota</taxon>
        <taxon>Gammaproteobacteria</taxon>
        <taxon>Oceanospirillales</taxon>
        <taxon>Halomonadaceae</taxon>
        <taxon>Halomonas</taxon>
    </lineage>
</organism>
<gene>
    <name evidence="1" type="ORF">CK498_19225</name>
</gene>
<dbReference type="OrthoDB" id="5975812at2"/>
<evidence type="ECO:0000313" key="1">
    <source>
        <dbReference type="EMBL" id="PAU75344.1"/>
    </source>
</evidence>
<dbReference type="Pfam" id="PF20531">
    <property type="entry name" value="DUF6746"/>
    <property type="match status" value="1"/>
</dbReference>